<keyword evidence="4 5" id="KW-0472">Membrane</keyword>
<dbReference type="RefSeq" id="WP_229384585.1">
    <property type="nucleotide sequence ID" value="NZ_JAGTTN010000003.1"/>
</dbReference>
<sequence length="116" mass="11736">MHAFAIVSSILLSLGMLMSASFKLGQSPRIVRLMADVGVTNPRHLVALGALQLAAAVGLVVGIWLPPIGIAAAIGLILYFAGAIVAHIRARDTGFLAAAILLVCAGATLALLIAAA</sequence>
<comment type="subcellular location">
    <subcellularLocation>
        <location evidence="1">Membrane</location>
        <topology evidence="1">Multi-pass membrane protein</topology>
    </subcellularLocation>
</comment>
<evidence type="ECO:0000256" key="1">
    <source>
        <dbReference type="ARBA" id="ARBA00004141"/>
    </source>
</evidence>
<dbReference type="EMBL" id="JAGTTN010000003">
    <property type="protein sequence ID" value="MCC2032616.1"/>
    <property type="molecule type" value="Genomic_DNA"/>
</dbReference>
<dbReference type="AlphaFoldDB" id="A0A9X1LVS5"/>
<comment type="caution">
    <text evidence="6">The sequence shown here is derived from an EMBL/GenBank/DDBJ whole genome shotgun (WGS) entry which is preliminary data.</text>
</comment>
<dbReference type="GO" id="GO:0016020">
    <property type="term" value="C:membrane"/>
    <property type="evidence" value="ECO:0007669"/>
    <property type="project" value="UniProtKB-SubCell"/>
</dbReference>
<keyword evidence="7" id="KW-1185">Reference proteome</keyword>
<evidence type="ECO:0000256" key="2">
    <source>
        <dbReference type="ARBA" id="ARBA00022692"/>
    </source>
</evidence>
<feature type="transmembrane region" description="Helical" evidence="5">
    <location>
        <begin position="70"/>
        <end position="88"/>
    </location>
</feature>
<dbReference type="Proteomes" id="UP001139354">
    <property type="component" value="Unassembled WGS sequence"/>
</dbReference>
<evidence type="ECO:0000256" key="5">
    <source>
        <dbReference type="SAM" id="Phobius"/>
    </source>
</evidence>
<feature type="transmembrane region" description="Helical" evidence="5">
    <location>
        <begin position="43"/>
        <end position="65"/>
    </location>
</feature>
<dbReference type="InterPro" id="IPR032808">
    <property type="entry name" value="DoxX"/>
</dbReference>
<keyword evidence="3 5" id="KW-1133">Transmembrane helix</keyword>
<keyword evidence="2 5" id="KW-0812">Transmembrane</keyword>
<evidence type="ECO:0000313" key="7">
    <source>
        <dbReference type="Proteomes" id="UP001139354"/>
    </source>
</evidence>
<name>A0A9X1LVS5_9MICO</name>
<proteinExistence type="predicted"/>
<organism evidence="6 7">
    <name type="scientific">Microbacterium allomyrinae</name>
    <dbReference type="NCBI Taxonomy" id="2830666"/>
    <lineage>
        <taxon>Bacteria</taxon>
        <taxon>Bacillati</taxon>
        <taxon>Actinomycetota</taxon>
        <taxon>Actinomycetes</taxon>
        <taxon>Micrococcales</taxon>
        <taxon>Microbacteriaceae</taxon>
        <taxon>Microbacterium</taxon>
    </lineage>
</organism>
<dbReference type="Pfam" id="PF13564">
    <property type="entry name" value="DoxX_2"/>
    <property type="match status" value="1"/>
</dbReference>
<evidence type="ECO:0000256" key="3">
    <source>
        <dbReference type="ARBA" id="ARBA00022989"/>
    </source>
</evidence>
<reference evidence="6" key="1">
    <citation type="submission" date="2021-04" db="EMBL/GenBank/DDBJ databases">
        <title>Microbacterium tenobrionis sp. nov. and Microbacterium allomyrinae sp. nov., isolated from larvae of Tenobrio molitor and Allomyrina dichotoma, respectively.</title>
        <authorList>
            <person name="Lee S.D."/>
        </authorList>
    </citation>
    <scope>NUCLEOTIDE SEQUENCE</scope>
    <source>
        <strain evidence="6">BWT-G7</strain>
    </source>
</reference>
<gene>
    <name evidence="6" type="ORF">KEC57_10545</name>
</gene>
<protein>
    <submittedName>
        <fullName evidence="6">DoxX family protein</fullName>
    </submittedName>
</protein>
<evidence type="ECO:0000256" key="4">
    <source>
        <dbReference type="ARBA" id="ARBA00023136"/>
    </source>
</evidence>
<feature type="transmembrane region" description="Helical" evidence="5">
    <location>
        <begin position="94"/>
        <end position="115"/>
    </location>
</feature>
<evidence type="ECO:0000313" key="6">
    <source>
        <dbReference type="EMBL" id="MCC2032616.1"/>
    </source>
</evidence>
<accession>A0A9X1LVS5</accession>